<dbReference type="InterPro" id="IPR025455">
    <property type="entry name" value="DUF4276"/>
</dbReference>
<gene>
    <name evidence="1" type="ORF">NB231_10593</name>
</gene>
<sequence>MSMHIEILVEDSSGEKLLEAVLPKILGDRGDPHTWRTHAYKGIGRIPRNLRGKADPGKRILLDQLPRLLQGYGRTPGIDAVVVVLDSDCRDCTLFLAELKALAAGCNPLPNTLFRLAIEEVEAWYLGDRQALEQAYPNAKRDVLNRYVQDSVCNTWELLADAVYSGGSAAVKKAGWPLPGQIKHEWAQEIGPLLDPERNVSPSFTKLRDGLRCLAAKGAV</sequence>
<keyword evidence="2" id="KW-1185">Reference proteome</keyword>
<accession>A4BNU6</accession>
<dbReference type="EMBL" id="AAOF01000002">
    <property type="protein sequence ID" value="EAR22895.1"/>
    <property type="molecule type" value="Genomic_DNA"/>
</dbReference>
<evidence type="ECO:0008006" key="3">
    <source>
        <dbReference type="Google" id="ProtNLM"/>
    </source>
</evidence>
<dbReference type="Pfam" id="PF14103">
    <property type="entry name" value="DUF4276"/>
    <property type="match status" value="1"/>
</dbReference>
<name>A4BNU6_9GAMM</name>
<protein>
    <recommendedName>
        <fullName evidence="3">DUF4276 family protein</fullName>
    </recommendedName>
</protein>
<dbReference type="AlphaFoldDB" id="A4BNU6"/>
<reference evidence="1 2" key="1">
    <citation type="submission" date="2006-02" db="EMBL/GenBank/DDBJ databases">
        <authorList>
            <person name="Waterbury J."/>
            <person name="Ferriera S."/>
            <person name="Johnson J."/>
            <person name="Kravitz S."/>
            <person name="Halpern A."/>
            <person name="Remington K."/>
            <person name="Beeson K."/>
            <person name="Tran B."/>
            <person name="Rogers Y.-H."/>
            <person name="Friedman R."/>
            <person name="Venter J.C."/>
        </authorList>
    </citation>
    <scope>NUCLEOTIDE SEQUENCE [LARGE SCALE GENOMIC DNA]</scope>
    <source>
        <strain evidence="1 2">Nb-231</strain>
    </source>
</reference>
<dbReference type="STRING" id="314278.NB231_10593"/>
<dbReference type="HOGENOM" id="CLU_109798_0_0_6"/>
<evidence type="ECO:0000313" key="2">
    <source>
        <dbReference type="Proteomes" id="UP000003374"/>
    </source>
</evidence>
<evidence type="ECO:0000313" key="1">
    <source>
        <dbReference type="EMBL" id="EAR22895.1"/>
    </source>
</evidence>
<comment type="caution">
    <text evidence="1">The sequence shown here is derived from an EMBL/GenBank/DDBJ whole genome shotgun (WGS) entry which is preliminary data.</text>
</comment>
<organism evidence="1 2">
    <name type="scientific">Nitrococcus mobilis Nb-231</name>
    <dbReference type="NCBI Taxonomy" id="314278"/>
    <lineage>
        <taxon>Bacteria</taxon>
        <taxon>Pseudomonadati</taxon>
        <taxon>Pseudomonadota</taxon>
        <taxon>Gammaproteobacteria</taxon>
        <taxon>Chromatiales</taxon>
        <taxon>Ectothiorhodospiraceae</taxon>
        <taxon>Nitrococcus</taxon>
    </lineage>
</organism>
<dbReference type="Proteomes" id="UP000003374">
    <property type="component" value="Unassembled WGS sequence"/>
</dbReference>
<proteinExistence type="predicted"/>
<dbReference type="eggNOG" id="ENOG50303BN">
    <property type="taxonomic scope" value="Bacteria"/>
</dbReference>